<dbReference type="EMBL" id="FXZA01000005">
    <property type="protein sequence ID" value="SMX77186.1"/>
    <property type="molecule type" value="Genomic_DNA"/>
</dbReference>
<accession>A0A2H1IPV4</accession>
<dbReference type="RefSeq" id="WP_101555682.1">
    <property type="nucleotide sequence ID" value="NZ_CP026734.1"/>
</dbReference>
<dbReference type="AlphaFoldDB" id="A0A2H1IPV4"/>
<dbReference type="Proteomes" id="UP000234498">
    <property type="component" value="Unassembled WGS sequence"/>
</dbReference>
<keyword evidence="2" id="KW-1133">Transmembrane helix</keyword>
<feature type="compositionally biased region" description="Basic and acidic residues" evidence="1">
    <location>
        <begin position="66"/>
        <end position="75"/>
    </location>
</feature>
<evidence type="ECO:0000313" key="3">
    <source>
        <dbReference type="EMBL" id="SMX77186.1"/>
    </source>
</evidence>
<feature type="transmembrane region" description="Helical" evidence="2">
    <location>
        <begin position="6"/>
        <end position="24"/>
    </location>
</feature>
<protein>
    <submittedName>
        <fullName evidence="3">Uncharacterized protein</fullName>
    </submittedName>
</protein>
<dbReference type="GeneID" id="303220594"/>
<gene>
    <name evidence="3" type="ORF">BLIN101_01444</name>
</gene>
<keyword evidence="2" id="KW-0812">Transmembrane</keyword>
<organism evidence="3 4">
    <name type="scientific">Brevibacterium linens</name>
    <dbReference type="NCBI Taxonomy" id="1703"/>
    <lineage>
        <taxon>Bacteria</taxon>
        <taxon>Bacillati</taxon>
        <taxon>Actinomycetota</taxon>
        <taxon>Actinomycetes</taxon>
        <taxon>Micrococcales</taxon>
        <taxon>Brevibacteriaceae</taxon>
        <taxon>Brevibacterium</taxon>
    </lineage>
</organism>
<evidence type="ECO:0000256" key="2">
    <source>
        <dbReference type="SAM" id="Phobius"/>
    </source>
</evidence>
<evidence type="ECO:0000256" key="1">
    <source>
        <dbReference type="SAM" id="MobiDB-lite"/>
    </source>
</evidence>
<sequence length="83" mass="9450">MNMLDILKALLPSICVGLLFWYVFRNIVRADRNERAQVDKYYSEIEVSGIEDNPETDVKMTATKSSDYEKSEHGKGNAPRSHG</sequence>
<keyword evidence="2" id="KW-0472">Membrane</keyword>
<dbReference type="OrthoDB" id="4807612at2"/>
<feature type="region of interest" description="Disordered" evidence="1">
    <location>
        <begin position="53"/>
        <end position="83"/>
    </location>
</feature>
<reference evidence="3 4" key="1">
    <citation type="submission" date="2017-03" db="EMBL/GenBank/DDBJ databases">
        <authorList>
            <person name="Afonso C.L."/>
            <person name="Miller P.J."/>
            <person name="Scott M.A."/>
            <person name="Spackman E."/>
            <person name="Goraichik I."/>
            <person name="Dimitrov K.M."/>
            <person name="Suarez D.L."/>
            <person name="Swayne D.E."/>
        </authorList>
    </citation>
    <scope>NUCLEOTIDE SEQUENCE [LARGE SCALE GENOMIC DNA]</scope>
    <source>
        <strain evidence="3 4">Mu101</strain>
    </source>
</reference>
<name>A0A2H1IPV4_BRELN</name>
<evidence type="ECO:0000313" key="4">
    <source>
        <dbReference type="Proteomes" id="UP000234498"/>
    </source>
</evidence>
<proteinExistence type="predicted"/>